<dbReference type="Proteomes" id="UP000321175">
    <property type="component" value="Unassembled WGS sequence"/>
</dbReference>
<evidence type="ECO:0000256" key="5">
    <source>
        <dbReference type="ARBA" id="ARBA00022968"/>
    </source>
</evidence>
<keyword evidence="8 12" id="KW-0472">Membrane</keyword>
<evidence type="ECO:0000256" key="6">
    <source>
        <dbReference type="ARBA" id="ARBA00022989"/>
    </source>
</evidence>
<keyword evidence="6 12" id="KW-1133">Transmembrane helix</keyword>
<evidence type="ECO:0000256" key="9">
    <source>
        <dbReference type="ARBA" id="ARBA00023163"/>
    </source>
</evidence>
<feature type="transmembrane region" description="Helical" evidence="12">
    <location>
        <begin position="7"/>
        <end position="27"/>
    </location>
</feature>
<feature type="domain" description="Cell envelope-related transcriptional attenuator" evidence="13">
    <location>
        <begin position="68"/>
        <end position="211"/>
    </location>
</feature>
<dbReference type="AlphaFoldDB" id="A0A1L8URU1"/>
<evidence type="ECO:0000256" key="7">
    <source>
        <dbReference type="ARBA" id="ARBA00023015"/>
    </source>
</evidence>
<dbReference type="Pfam" id="PF03816">
    <property type="entry name" value="LytR_cpsA_psr"/>
    <property type="match status" value="1"/>
</dbReference>
<evidence type="ECO:0000256" key="3">
    <source>
        <dbReference type="ARBA" id="ARBA00022475"/>
    </source>
</evidence>
<name>A0A1L8URU1_ENTMU</name>
<keyword evidence="7" id="KW-0805">Transcription regulation</keyword>
<evidence type="ECO:0000256" key="1">
    <source>
        <dbReference type="ARBA" id="ARBA00004401"/>
    </source>
</evidence>
<keyword evidence="9" id="KW-0804">Transcription</keyword>
<proteinExistence type="inferred from homology"/>
<comment type="caution">
    <text evidence="15">The sequence shown here is derived from an EMBL/GenBank/DDBJ whole genome shotgun (WGS) entry which is preliminary data.</text>
</comment>
<dbReference type="NCBIfam" id="TIGR00350">
    <property type="entry name" value="lytR_cpsA_psr"/>
    <property type="match status" value="1"/>
</dbReference>
<comment type="function">
    <text evidence="10">Involved in SarA attenuation. Affects resistance to oxacillin and teicoplanin, as well as the synthesis of virulence factors.</text>
</comment>
<keyword evidence="5" id="KW-0735">Signal-anchor</keyword>
<evidence type="ECO:0000313" key="17">
    <source>
        <dbReference type="Proteomes" id="UP000321175"/>
    </source>
</evidence>
<evidence type="ECO:0000256" key="10">
    <source>
        <dbReference type="ARBA" id="ARBA00037178"/>
    </source>
</evidence>
<dbReference type="InterPro" id="IPR004474">
    <property type="entry name" value="LytR_CpsA_psr"/>
</dbReference>
<gene>
    <name evidence="14" type="primary">psr</name>
    <name evidence="15" type="ORF">A5802_001085</name>
    <name evidence="14" type="ORF">EMU01_01480</name>
</gene>
<dbReference type="GeneID" id="60999369"/>
<evidence type="ECO:0000256" key="4">
    <source>
        <dbReference type="ARBA" id="ARBA00022692"/>
    </source>
</evidence>
<protein>
    <recommendedName>
        <fullName evidence="11">Regulatory protein MsrR</fullName>
    </recommendedName>
</protein>
<organism evidence="15 16">
    <name type="scientific">Enterococcus mundtii</name>
    <dbReference type="NCBI Taxonomy" id="53346"/>
    <lineage>
        <taxon>Bacteria</taxon>
        <taxon>Bacillati</taxon>
        <taxon>Bacillota</taxon>
        <taxon>Bacilli</taxon>
        <taxon>Lactobacillales</taxon>
        <taxon>Enterococcaceae</taxon>
        <taxon>Enterococcus</taxon>
    </lineage>
</organism>
<dbReference type="PANTHER" id="PTHR33392:SF8">
    <property type="entry name" value="REGULATORY PROTEIN MSRR"/>
    <property type="match status" value="1"/>
</dbReference>
<evidence type="ECO:0000313" key="16">
    <source>
        <dbReference type="Proteomes" id="UP000195024"/>
    </source>
</evidence>
<evidence type="ECO:0000313" key="15">
    <source>
        <dbReference type="EMBL" id="OTP27350.1"/>
    </source>
</evidence>
<reference evidence="15 16" key="1">
    <citation type="submission" date="2017-05" db="EMBL/GenBank/DDBJ databases">
        <title>The Genome Sequence of Enterococcus mundtii 6B1_DIV0119.</title>
        <authorList>
            <consortium name="The Broad Institute Genomics Platform"/>
            <consortium name="The Broad Institute Genomic Center for Infectious Diseases"/>
            <person name="Earl A."/>
            <person name="Manson A."/>
            <person name="Schwartman J."/>
            <person name="Gilmore M."/>
            <person name="Abouelleil A."/>
            <person name="Cao P."/>
            <person name="Chapman S."/>
            <person name="Cusick C."/>
            <person name="Shea T."/>
            <person name="Young S."/>
            <person name="Neafsey D."/>
            <person name="Nusbaum C."/>
            <person name="Birren B."/>
        </authorList>
    </citation>
    <scope>NUCLEOTIDE SEQUENCE [LARGE SCALE GENOMIC DNA]</scope>
    <source>
        <strain evidence="15 16">6B1_DIV0119</strain>
    </source>
</reference>
<comment type="similarity">
    <text evidence="2">Belongs to the LytR/CpsA/Psr (LCP) family.</text>
</comment>
<reference evidence="14 17" key="2">
    <citation type="submission" date="2019-07" db="EMBL/GenBank/DDBJ databases">
        <title>Whole genome shotgun sequence of Enterococcus mundtii NBRC 100490.</title>
        <authorList>
            <person name="Hosoyama A."/>
            <person name="Uohara A."/>
            <person name="Ohji S."/>
            <person name="Ichikawa N."/>
        </authorList>
    </citation>
    <scope>NUCLEOTIDE SEQUENCE [LARGE SCALE GENOMIC DNA]</scope>
    <source>
        <strain evidence="14 17">NBRC 100490</strain>
    </source>
</reference>
<keyword evidence="17" id="KW-1185">Reference proteome</keyword>
<evidence type="ECO:0000256" key="12">
    <source>
        <dbReference type="SAM" id="Phobius"/>
    </source>
</evidence>
<dbReference type="Gene3D" id="3.40.630.190">
    <property type="entry name" value="LCP protein"/>
    <property type="match status" value="1"/>
</dbReference>
<dbReference type="InterPro" id="IPR050922">
    <property type="entry name" value="LytR/CpsA/Psr_CW_biosynth"/>
</dbReference>
<evidence type="ECO:0000256" key="8">
    <source>
        <dbReference type="ARBA" id="ARBA00023136"/>
    </source>
</evidence>
<keyword evidence="3" id="KW-1003">Cell membrane</keyword>
<keyword evidence="4 12" id="KW-0812">Transmembrane</keyword>
<dbReference type="EMBL" id="BJWA01000001">
    <property type="protein sequence ID" value="GEL79004.1"/>
    <property type="molecule type" value="Genomic_DNA"/>
</dbReference>
<dbReference type="GO" id="GO:0005886">
    <property type="term" value="C:plasma membrane"/>
    <property type="evidence" value="ECO:0007669"/>
    <property type="project" value="UniProtKB-SubCell"/>
</dbReference>
<accession>A0A1L8URU1</accession>
<evidence type="ECO:0000259" key="13">
    <source>
        <dbReference type="Pfam" id="PF03816"/>
    </source>
</evidence>
<evidence type="ECO:0000256" key="11">
    <source>
        <dbReference type="ARBA" id="ARBA00040752"/>
    </source>
</evidence>
<dbReference type="RefSeq" id="WP_071867417.1">
    <property type="nucleotide sequence ID" value="NZ_BJWA01000001.1"/>
</dbReference>
<comment type="subcellular location">
    <subcellularLocation>
        <location evidence="1">Cell membrane</location>
        <topology evidence="1">Single-pass type II membrane protein</topology>
    </subcellularLocation>
</comment>
<dbReference type="Proteomes" id="UP000195024">
    <property type="component" value="Unassembled WGS sequence"/>
</dbReference>
<dbReference type="PANTHER" id="PTHR33392">
    <property type="entry name" value="POLYISOPRENYL-TEICHOIC ACID--PEPTIDOGLYCAN TEICHOIC ACID TRANSFERASE TAGU"/>
    <property type="match status" value="1"/>
</dbReference>
<dbReference type="EMBL" id="NGMS01000001">
    <property type="protein sequence ID" value="OTP27350.1"/>
    <property type="molecule type" value="Genomic_DNA"/>
</dbReference>
<evidence type="ECO:0000256" key="2">
    <source>
        <dbReference type="ARBA" id="ARBA00006068"/>
    </source>
</evidence>
<evidence type="ECO:0000313" key="14">
    <source>
        <dbReference type="EMBL" id="GEL79004.1"/>
    </source>
</evidence>
<sequence length="293" mass="32640">MKPFQKIVLSILLVLAMVIGFFSFEFIQGFSSVKQSATVEKVNAQDVPSIINVALIGSDARSKEENGRSDSLMVAQYDQKTKQAKLISIMRDSYVSIPGYGMNKINAAYSYGGIDLLNQTLQENFKLETPYYASITFQDFIDCIDELFPDGVTIDAEKDLDLDGVAIKKGKQTMDGNTLLQYARFREDEEGDFGRIRRQQQVVEAVASQLKDVTSIIKLPKAIGKLLGSIQTNLPESVLLDCGLDFLNDEKKIDTLSVPVDKSWDFNDNTPAGSVLEIDLTKNQQAIHEFLDK</sequence>